<dbReference type="AlphaFoldDB" id="A0A1A9AJT8"/>
<sequence length="91" mass="11155">MRKPYCDYINYYFDLYKEMLKKYNVNYYIKEINSFKTKFWGKILELTFLNNKCPNRCLNLVFTKHYINAETLEKEKIYKDNKESGSCETTD</sequence>
<protein>
    <submittedName>
        <fullName evidence="1">PIR Superfamily Protein</fullName>
    </submittedName>
</protein>
<organism evidence="1 2">
    <name type="scientific">Plasmodium ovale wallikeri</name>
    <dbReference type="NCBI Taxonomy" id="864142"/>
    <lineage>
        <taxon>Eukaryota</taxon>
        <taxon>Sar</taxon>
        <taxon>Alveolata</taxon>
        <taxon>Apicomplexa</taxon>
        <taxon>Aconoidasida</taxon>
        <taxon>Haemosporida</taxon>
        <taxon>Plasmodiidae</taxon>
        <taxon>Plasmodium</taxon>
        <taxon>Plasmodium (Plasmodium)</taxon>
    </lineage>
</organism>
<evidence type="ECO:0000313" key="2">
    <source>
        <dbReference type="Proteomes" id="UP000078550"/>
    </source>
</evidence>
<reference evidence="2" key="1">
    <citation type="submission" date="2016-05" db="EMBL/GenBank/DDBJ databases">
        <authorList>
            <person name="Naeem Raeece"/>
        </authorList>
    </citation>
    <scope>NUCLEOTIDE SEQUENCE [LARGE SCALE GENOMIC DNA]</scope>
</reference>
<evidence type="ECO:0000313" key="1">
    <source>
        <dbReference type="EMBL" id="SBT56453.1"/>
    </source>
</evidence>
<dbReference type="EMBL" id="FLRE01001388">
    <property type="protein sequence ID" value="SBT56453.1"/>
    <property type="molecule type" value="Genomic_DNA"/>
</dbReference>
<name>A0A1A9AJT8_PLAOA</name>
<proteinExistence type="predicted"/>
<accession>A0A1A9AJT8</accession>
<gene>
    <name evidence="1" type="ORF">POVWA2_073620</name>
</gene>
<dbReference type="Proteomes" id="UP000078550">
    <property type="component" value="Unassembled WGS sequence"/>
</dbReference>